<proteinExistence type="predicted"/>
<keyword evidence="3" id="KW-1185">Reference proteome</keyword>
<keyword evidence="1" id="KW-0175">Coiled coil</keyword>
<feature type="coiled-coil region" evidence="1">
    <location>
        <begin position="51"/>
        <end position="88"/>
    </location>
</feature>
<evidence type="ECO:0000313" key="3">
    <source>
        <dbReference type="Proteomes" id="UP001430990"/>
    </source>
</evidence>
<gene>
    <name evidence="2" type="ORF">BjapCC829_22945</name>
</gene>
<sequence>MVDISAIAGAIAALKGANDIAQAMIGLRDAAAFQSKLIEFQGKIIDANASVFAAQDERADLLRQIAELDQELAKLKAEKRKFDRYELKDYGDNSFAYELKASEAHGEPIHRACSTCFNDEKITILQFSHKSEGQDWYDCPRCKKNQHFGTRVRRESYRSHGSDF</sequence>
<reference evidence="2" key="1">
    <citation type="submission" date="2021-11" db="EMBL/GenBank/DDBJ databases">
        <title>Australian commercial rhizobial inoculants.</title>
        <authorList>
            <person name="Kohlmeier M.G."/>
            <person name="O'Hara G.W."/>
            <person name="Colombi E."/>
            <person name="Ramsay J.P."/>
            <person name="Terpolilli J."/>
        </authorList>
    </citation>
    <scope>NUCLEOTIDE SEQUENCE</scope>
    <source>
        <strain evidence="2">CC829</strain>
    </source>
</reference>
<dbReference type="Proteomes" id="UP001430990">
    <property type="component" value="Chromosome"/>
</dbReference>
<accession>A0ABY3QAK7</accession>
<dbReference type="EMBL" id="CP088100">
    <property type="protein sequence ID" value="UFW82850.1"/>
    <property type="molecule type" value="Genomic_DNA"/>
</dbReference>
<organism evidence="2 3">
    <name type="scientific">Bradyrhizobium barranii</name>
    <dbReference type="NCBI Taxonomy" id="2992140"/>
    <lineage>
        <taxon>Bacteria</taxon>
        <taxon>Pseudomonadati</taxon>
        <taxon>Pseudomonadota</taxon>
        <taxon>Alphaproteobacteria</taxon>
        <taxon>Hyphomicrobiales</taxon>
        <taxon>Nitrobacteraceae</taxon>
        <taxon>Bradyrhizobium</taxon>
    </lineage>
</organism>
<evidence type="ECO:0000256" key="1">
    <source>
        <dbReference type="SAM" id="Coils"/>
    </source>
</evidence>
<protein>
    <submittedName>
        <fullName evidence="2">Uncharacterized protein</fullName>
    </submittedName>
</protein>
<name>A0ABY3QAK7_9BRAD</name>
<dbReference type="RefSeq" id="WP_231141922.1">
    <property type="nucleotide sequence ID" value="NZ_CP088100.1"/>
</dbReference>
<evidence type="ECO:0000313" key="2">
    <source>
        <dbReference type="EMBL" id="UFW82850.1"/>
    </source>
</evidence>